<protein>
    <submittedName>
        <fullName evidence="13">Cytochrome b</fullName>
    </submittedName>
</protein>
<accession>A0ABS6SX10</accession>
<dbReference type="PANTHER" id="PTHR30529:SF1">
    <property type="entry name" value="CYTOCHROME B561 HOMOLOG 2"/>
    <property type="match status" value="1"/>
</dbReference>
<evidence type="ECO:0000313" key="13">
    <source>
        <dbReference type="EMBL" id="MBV7377496.1"/>
    </source>
</evidence>
<dbReference type="Pfam" id="PF01292">
    <property type="entry name" value="Ni_hydr_CYTB"/>
    <property type="match status" value="1"/>
</dbReference>
<evidence type="ECO:0000256" key="2">
    <source>
        <dbReference type="ARBA" id="ARBA00004141"/>
    </source>
</evidence>
<evidence type="ECO:0000256" key="3">
    <source>
        <dbReference type="ARBA" id="ARBA00022448"/>
    </source>
</evidence>
<keyword evidence="14" id="KW-1185">Reference proteome</keyword>
<keyword evidence="10 11" id="KW-0472">Membrane</keyword>
<feature type="transmembrane region" description="Helical" evidence="11">
    <location>
        <begin position="12"/>
        <end position="36"/>
    </location>
</feature>
<feature type="transmembrane region" description="Helical" evidence="11">
    <location>
        <begin position="139"/>
        <end position="161"/>
    </location>
</feature>
<dbReference type="InterPro" id="IPR052168">
    <property type="entry name" value="Cytochrome_b561_oxidase"/>
</dbReference>
<organism evidence="13 14">
    <name type="scientific">Maritimibacter dapengensis</name>
    <dbReference type="NCBI Taxonomy" id="2836868"/>
    <lineage>
        <taxon>Bacteria</taxon>
        <taxon>Pseudomonadati</taxon>
        <taxon>Pseudomonadota</taxon>
        <taxon>Alphaproteobacteria</taxon>
        <taxon>Rhodobacterales</taxon>
        <taxon>Roseobacteraceae</taxon>
        <taxon>Maritimibacter</taxon>
    </lineage>
</organism>
<dbReference type="PANTHER" id="PTHR30529">
    <property type="entry name" value="CYTOCHROME B561"/>
    <property type="match status" value="1"/>
</dbReference>
<evidence type="ECO:0000256" key="9">
    <source>
        <dbReference type="ARBA" id="ARBA00023004"/>
    </source>
</evidence>
<evidence type="ECO:0000256" key="4">
    <source>
        <dbReference type="ARBA" id="ARBA00022617"/>
    </source>
</evidence>
<dbReference type="EMBL" id="JAHUZE010000001">
    <property type="protein sequence ID" value="MBV7377496.1"/>
    <property type="molecule type" value="Genomic_DNA"/>
</dbReference>
<comment type="caution">
    <text evidence="13">The sequence shown here is derived from an EMBL/GenBank/DDBJ whole genome shotgun (WGS) entry which is preliminary data.</text>
</comment>
<dbReference type="InterPro" id="IPR011577">
    <property type="entry name" value="Cyt_b561_bac/Ni-Hgenase"/>
</dbReference>
<evidence type="ECO:0000256" key="11">
    <source>
        <dbReference type="SAM" id="Phobius"/>
    </source>
</evidence>
<keyword evidence="3" id="KW-0813">Transport</keyword>
<evidence type="ECO:0000256" key="6">
    <source>
        <dbReference type="ARBA" id="ARBA00022723"/>
    </source>
</evidence>
<feature type="domain" description="Cytochrome b561 bacterial/Ni-hydrogenase" evidence="12">
    <location>
        <begin position="9"/>
        <end position="174"/>
    </location>
</feature>
<gene>
    <name evidence="13" type="ORF">KJP28_01060</name>
</gene>
<keyword evidence="5 11" id="KW-0812">Transmembrane</keyword>
<comment type="subcellular location">
    <subcellularLocation>
        <location evidence="2">Membrane</location>
        <topology evidence="2">Multi-pass membrane protein</topology>
    </subcellularLocation>
</comment>
<feature type="transmembrane region" description="Helical" evidence="11">
    <location>
        <begin position="90"/>
        <end position="119"/>
    </location>
</feature>
<evidence type="ECO:0000256" key="8">
    <source>
        <dbReference type="ARBA" id="ARBA00022989"/>
    </source>
</evidence>
<evidence type="ECO:0000313" key="14">
    <source>
        <dbReference type="Proteomes" id="UP000756530"/>
    </source>
</evidence>
<evidence type="ECO:0000259" key="12">
    <source>
        <dbReference type="Pfam" id="PF01292"/>
    </source>
</evidence>
<evidence type="ECO:0000256" key="10">
    <source>
        <dbReference type="ARBA" id="ARBA00023136"/>
    </source>
</evidence>
<feature type="transmembrane region" description="Helical" evidence="11">
    <location>
        <begin position="48"/>
        <end position="70"/>
    </location>
</feature>
<keyword evidence="9" id="KW-0408">Iron</keyword>
<reference evidence="13 14" key="1">
    <citation type="submission" date="2021-05" db="EMBL/GenBank/DDBJ databases">
        <title>Culturable bacteria isolated from Daya Bay.</title>
        <authorList>
            <person name="Zheng W."/>
            <person name="Yu S."/>
            <person name="Huang Y."/>
        </authorList>
    </citation>
    <scope>NUCLEOTIDE SEQUENCE [LARGE SCALE GENOMIC DNA]</scope>
    <source>
        <strain evidence="13 14">DP4N28-5</strain>
    </source>
</reference>
<keyword evidence="6" id="KW-0479">Metal-binding</keyword>
<keyword evidence="8 11" id="KW-1133">Transmembrane helix</keyword>
<keyword evidence="7" id="KW-0249">Electron transport</keyword>
<sequence>MSLWNTEDRFGLVTRVLHWVMALGVIGMLGFGTYIANMTVNMSNFHLYAWHKSIGLTLLLLALVRIVWHLGSRVPKSLPAPKWQEALARVVHFGLFLLLLAVPLTGWIASAATGIDVVFWGVTLPSIAPASEAWEDAFFAAHGVLTKLLLAAIVLHIAGAVKRRDGTLRRMVRGQA</sequence>
<dbReference type="Proteomes" id="UP000756530">
    <property type="component" value="Unassembled WGS sequence"/>
</dbReference>
<keyword evidence="4" id="KW-0349">Heme</keyword>
<evidence type="ECO:0000256" key="7">
    <source>
        <dbReference type="ARBA" id="ARBA00022982"/>
    </source>
</evidence>
<dbReference type="RefSeq" id="WP_218390382.1">
    <property type="nucleotide sequence ID" value="NZ_JAHUZE010000001.1"/>
</dbReference>
<comment type="cofactor">
    <cofactor evidence="1">
        <name>heme b</name>
        <dbReference type="ChEBI" id="CHEBI:60344"/>
    </cofactor>
</comment>
<proteinExistence type="predicted"/>
<evidence type="ECO:0000256" key="1">
    <source>
        <dbReference type="ARBA" id="ARBA00001970"/>
    </source>
</evidence>
<name>A0ABS6SX10_9RHOB</name>
<evidence type="ECO:0000256" key="5">
    <source>
        <dbReference type="ARBA" id="ARBA00022692"/>
    </source>
</evidence>